<dbReference type="Proteomes" id="UP000598146">
    <property type="component" value="Unassembled WGS sequence"/>
</dbReference>
<accession>A0A931CFG7</accession>
<dbReference type="RefSeq" id="WP_196418341.1">
    <property type="nucleotide sequence ID" value="NZ_JADQTO010000021.1"/>
</dbReference>
<dbReference type="EMBL" id="JADQTO010000021">
    <property type="protein sequence ID" value="MBG0566572.1"/>
    <property type="molecule type" value="Genomic_DNA"/>
</dbReference>
<organism evidence="2 3">
    <name type="scientific">Actinoplanes aureus</name>
    <dbReference type="NCBI Taxonomy" id="2792083"/>
    <lineage>
        <taxon>Bacteria</taxon>
        <taxon>Bacillati</taxon>
        <taxon>Actinomycetota</taxon>
        <taxon>Actinomycetes</taxon>
        <taxon>Micromonosporales</taxon>
        <taxon>Micromonosporaceae</taxon>
        <taxon>Actinoplanes</taxon>
    </lineage>
</organism>
<evidence type="ECO:0000313" key="2">
    <source>
        <dbReference type="EMBL" id="MBG0566572.1"/>
    </source>
</evidence>
<evidence type="ECO:0000313" key="3">
    <source>
        <dbReference type="Proteomes" id="UP000598146"/>
    </source>
</evidence>
<dbReference type="InterPro" id="IPR013517">
    <property type="entry name" value="FG-GAP"/>
</dbReference>
<reference evidence="2" key="1">
    <citation type="submission" date="2020-11" db="EMBL/GenBank/DDBJ databases">
        <title>Isolation and identification of active actinomycetes.</title>
        <authorList>
            <person name="Sun X."/>
        </authorList>
    </citation>
    <scope>NUCLEOTIDE SEQUENCE</scope>
    <source>
        <strain evidence="2">NEAU-A11</strain>
    </source>
</reference>
<dbReference type="Pfam" id="PF13517">
    <property type="entry name" value="FG-GAP_3"/>
    <property type="match status" value="1"/>
</dbReference>
<proteinExistence type="predicted"/>
<dbReference type="InterPro" id="IPR028994">
    <property type="entry name" value="Integrin_alpha_N"/>
</dbReference>
<keyword evidence="3" id="KW-1185">Reference proteome</keyword>
<evidence type="ECO:0000256" key="1">
    <source>
        <dbReference type="ARBA" id="ARBA00022729"/>
    </source>
</evidence>
<keyword evidence="1" id="KW-0732">Signal</keyword>
<comment type="caution">
    <text evidence="2">The sequence shown here is derived from an EMBL/GenBank/DDBJ whole genome shotgun (WGS) entry which is preliminary data.</text>
</comment>
<dbReference type="AlphaFoldDB" id="A0A931CFG7"/>
<gene>
    <name evidence="2" type="ORF">I4J89_34520</name>
</gene>
<sequence>MGCGWELYSELIGPGDITGDGNADLVALDLSKTDPCLWRWAGNGQGGFAPAAVINCGDWHRYRDITAAGDINRDGKPDLVGIRRDTGCLYHWYGDGRGGFGTGASFECGWSAFEDLTGLTDLNEDGIGDLMGRLPLGNGEYALYTWRNSGFGDYSQGRELGRSGWASMDLI</sequence>
<protein>
    <submittedName>
        <fullName evidence="2">VCBS repeat-containing protein</fullName>
    </submittedName>
</protein>
<name>A0A931CFG7_9ACTN</name>
<dbReference type="Gene3D" id="2.130.10.130">
    <property type="entry name" value="Integrin alpha, N-terminal"/>
    <property type="match status" value="1"/>
</dbReference>
<dbReference type="SUPFAM" id="SSF69318">
    <property type="entry name" value="Integrin alpha N-terminal domain"/>
    <property type="match status" value="1"/>
</dbReference>